<evidence type="ECO:0000259" key="7">
    <source>
        <dbReference type="SMART" id="SM00249"/>
    </source>
</evidence>
<dbReference type="InterPro" id="IPR001965">
    <property type="entry name" value="Znf_PHD"/>
</dbReference>
<evidence type="ECO:0000256" key="6">
    <source>
        <dbReference type="SAM" id="MobiDB-lite"/>
    </source>
</evidence>
<dbReference type="AlphaFoldDB" id="A0A4V3XBP9"/>
<evidence type="ECO:0000256" key="2">
    <source>
        <dbReference type="ARBA" id="ARBA00022723"/>
    </source>
</evidence>
<dbReference type="GO" id="GO:0008270">
    <property type="term" value="F:zinc ion binding"/>
    <property type="evidence" value="ECO:0007669"/>
    <property type="project" value="UniProtKB-KW"/>
</dbReference>
<dbReference type="InterPro" id="IPR013083">
    <property type="entry name" value="Znf_RING/FYVE/PHD"/>
</dbReference>
<feature type="compositionally biased region" description="Basic residues" evidence="6">
    <location>
        <begin position="275"/>
        <end position="284"/>
    </location>
</feature>
<dbReference type="GO" id="GO:0045893">
    <property type="term" value="P:positive regulation of DNA-templated transcription"/>
    <property type="evidence" value="ECO:0007669"/>
    <property type="project" value="TreeGrafter"/>
</dbReference>
<proteinExistence type="predicted"/>
<dbReference type="Pfam" id="PF00628">
    <property type="entry name" value="PHD"/>
    <property type="match status" value="1"/>
</dbReference>
<evidence type="ECO:0000256" key="5">
    <source>
        <dbReference type="ARBA" id="ARBA00023242"/>
    </source>
</evidence>
<dbReference type="SUPFAM" id="SSF57903">
    <property type="entry name" value="FYVE/PHD zinc finger"/>
    <property type="match status" value="1"/>
</dbReference>
<organism evidence="8 9">
    <name type="scientific">Hermanssonia centrifuga</name>
    <dbReference type="NCBI Taxonomy" id="98765"/>
    <lineage>
        <taxon>Eukaryota</taxon>
        <taxon>Fungi</taxon>
        <taxon>Dikarya</taxon>
        <taxon>Basidiomycota</taxon>
        <taxon>Agaricomycotina</taxon>
        <taxon>Agaricomycetes</taxon>
        <taxon>Polyporales</taxon>
        <taxon>Meruliaceae</taxon>
        <taxon>Hermanssonia</taxon>
    </lineage>
</organism>
<evidence type="ECO:0000313" key="9">
    <source>
        <dbReference type="Proteomes" id="UP000309038"/>
    </source>
</evidence>
<keyword evidence="2" id="KW-0479">Metal-binding</keyword>
<feature type="region of interest" description="Disordered" evidence="6">
    <location>
        <begin position="243"/>
        <end position="284"/>
    </location>
</feature>
<dbReference type="InterPro" id="IPR011011">
    <property type="entry name" value="Znf_FYVE_PHD"/>
</dbReference>
<evidence type="ECO:0000256" key="1">
    <source>
        <dbReference type="ARBA" id="ARBA00004123"/>
    </source>
</evidence>
<keyword evidence="9" id="KW-1185">Reference proteome</keyword>
<dbReference type="InterPro" id="IPR037869">
    <property type="entry name" value="Spp1/CFP1"/>
</dbReference>
<dbReference type="Gene3D" id="3.30.40.10">
    <property type="entry name" value="Zinc/RING finger domain, C3HC4 (zinc finger)"/>
    <property type="match status" value="1"/>
</dbReference>
<comment type="caution">
    <text evidence="8">The sequence shown here is derived from an EMBL/GenBank/DDBJ whole genome shotgun (WGS) entry which is preliminary data.</text>
</comment>
<keyword evidence="4" id="KW-0862">Zinc</keyword>
<dbReference type="Proteomes" id="UP000309038">
    <property type="component" value="Unassembled WGS sequence"/>
</dbReference>
<dbReference type="InterPro" id="IPR019787">
    <property type="entry name" value="Znf_PHD-finger"/>
</dbReference>
<evidence type="ECO:0000313" key="8">
    <source>
        <dbReference type="EMBL" id="THH02883.1"/>
    </source>
</evidence>
<dbReference type="EMBL" id="SGPJ01000001">
    <property type="protein sequence ID" value="THH02883.1"/>
    <property type="molecule type" value="Genomic_DNA"/>
</dbReference>
<keyword evidence="3" id="KW-0863">Zinc-finger</keyword>
<comment type="subcellular location">
    <subcellularLocation>
        <location evidence="1">Nucleus</location>
    </subcellularLocation>
</comment>
<protein>
    <recommendedName>
        <fullName evidence="7">Zinc finger PHD-type domain-containing protein</fullName>
    </recommendedName>
</protein>
<dbReference type="GO" id="GO:0048188">
    <property type="term" value="C:Set1C/COMPASS complex"/>
    <property type="evidence" value="ECO:0007669"/>
    <property type="project" value="InterPro"/>
</dbReference>
<sequence>MIACDRCDEWYHTQCVDMPDLEVDLVDQFICPVCILNNPNHLLKTTYKQRCWAGLRHPNPLSPEACHKPARGAFSKYCSDDCGVRFMQIRISEWGGDKAALWEAVKDAEKREAVVVRCRLDSDADNGTIQGVGRHGPAFEQCGWDQRLCFGDTEVVEFGADVLETYEEEQAREVKEDEDAMQVDEVNEWWCKGKKKCDRHAGWQKLRLAEVEFEKEMLDAGLERLTTQERKIRKRMEDVIIPNAQRSSAGSGPLQPLNGEILPNDSGKIRENGTKGKKRKAELE</sequence>
<feature type="domain" description="Zinc finger PHD-type" evidence="7">
    <location>
        <begin position="1"/>
        <end position="35"/>
    </location>
</feature>
<gene>
    <name evidence="8" type="ORF">EW026_g31</name>
</gene>
<evidence type="ECO:0000256" key="4">
    <source>
        <dbReference type="ARBA" id="ARBA00022833"/>
    </source>
</evidence>
<accession>A0A4V3XBP9</accession>
<dbReference type="PANTHER" id="PTHR46174">
    <property type="entry name" value="CXXC-TYPE ZINC FINGER PROTEIN 1"/>
    <property type="match status" value="1"/>
</dbReference>
<name>A0A4V3XBP9_9APHY</name>
<reference evidence="8 9" key="1">
    <citation type="submission" date="2019-02" db="EMBL/GenBank/DDBJ databases">
        <title>Genome sequencing of the rare red list fungi Phlebia centrifuga.</title>
        <authorList>
            <person name="Buettner E."/>
            <person name="Kellner H."/>
        </authorList>
    </citation>
    <scope>NUCLEOTIDE SEQUENCE [LARGE SCALE GENOMIC DNA]</scope>
    <source>
        <strain evidence="8 9">DSM 108282</strain>
    </source>
</reference>
<keyword evidence="5" id="KW-0539">Nucleus</keyword>
<evidence type="ECO:0000256" key="3">
    <source>
        <dbReference type="ARBA" id="ARBA00022771"/>
    </source>
</evidence>
<dbReference type="PANTHER" id="PTHR46174:SF1">
    <property type="entry name" value="CXXC-TYPE ZINC FINGER PROTEIN 1"/>
    <property type="match status" value="1"/>
</dbReference>
<dbReference type="SMART" id="SM00249">
    <property type="entry name" value="PHD"/>
    <property type="match status" value="1"/>
</dbReference>